<dbReference type="PANTHER" id="PTHR14494">
    <property type="entry name" value="ALADIN/ADRACALIN/AAAS"/>
    <property type="match status" value="1"/>
</dbReference>
<dbReference type="PANTHER" id="PTHR14494:SF0">
    <property type="entry name" value="ALADIN"/>
    <property type="match status" value="1"/>
</dbReference>
<accession>A0A444V099</accession>
<proteinExistence type="predicted"/>
<dbReference type="Proteomes" id="UP000289886">
    <property type="component" value="Unassembled WGS sequence"/>
</dbReference>
<dbReference type="EMBL" id="SCEB01004083">
    <property type="protein sequence ID" value="RXM93814.1"/>
    <property type="molecule type" value="Genomic_DNA"/>
</dbReference>
<organism evidence="1 2">
    <name type="scientific">Acipenser ruthenus</name>
    <name type="common">Sterlet sturgeon</name>
    <dbReference type="NCBI Taxonomy" id="7906"/>
    <lineage>
        <taxon>Eukaryota</taxon>
        <taxon>Metazoa</taxon>
        <taxon>Chordata</taxon>
        <taxon>Craniata</taxon>
        <taxon>Vertebrata</taxon>
        <taxon>Euteleostomi</taxon>
        <taxon>Actinopterygii</taxon>
        <taxon>Chondrostei</taxon>
        <taxon>Acipenseriformes</taxon>
        <taxon>Acipenseridae</taxon>
        <taxon>Acipenser</taxon>
    </lineage>
</organism>
<protein>
    <submittedName>
        <fullName evidence="1">Aladin</fullName>
    </submittedName>
</protein>
<dbReference type="GO" id="GO:0006913">
    <property type="term" value="P:nucleocytoplasmic transport"/>
    <property type="evidence" value="ECO:0007669"/>
    <property type="project" value="TreeGrafter"/>
</dbReference>
<evidence type="ECO:0000313" key="2">
    <source>
        <dbReference type="Proteomes" id="UP000289886"/>
    </source>
</evidence>
<dbReference type="AlphaFoldDB" id="A0A444V099"/>
<sequence length="137" mass="15179">MLIAIGLQCDSERLPGSEMTAFQRERKVPRLFEFDESSLQGGLTNTIGAQASPSHRPSPVYPRVWETSMWTCERWPTLTGRCQTGCWSPDGSRLLFSVQGESVIYALSFANMPGEHTSPLLLPFPLFSSPLCPGSRT</sequence>
<evidence type="ECO:0000313" key="1">
    <source>
        <dbReference type="EMBL" id="RXM93814.1"/>
    </source>
</evidence>
<keyword evidence="2" id="KW-1185">Reference proteome</keyword>
<gene>
    <name evidence="1" type="ORF">EOD39_18678</name>
</gene>
<comment type="caution">
    <text evidence="1">The sequence shown here is derived from an EMBL/GenBank/DDBJ whole genome shotgun (WGS) entry which is preliminary data.</text>
</comment>
<dbReference type="GO" id="GO:0005643">
    <property type="term" value="C:nuclear pore"/>
    <property type="evidence" value="ECO:0007669"/>
    <property type="project" value="TreeGrafter"/>
</dbReference>
<dbReference type="InterPro" id="IPR045139">
    <property type="entry name" value="Aladin"/>
</dbReference>
<reference evidence="1 2" key="1">
    <citation type="submission" date="2019-01" db="EMBL/GenBank/DDBJ databases">
        <title>Draft Genome and Complete Hox-Cluster Characterization of the Sterlet Sturgeon (Acipenser ruthenus).</title>
        <authorList>
            <person name="Wei Q."/>
        </authorList>
    </citation>
    <scope>NUCLEOTIDE SEQUENCE [LARGE SCALE GENOMIC DNA]</scope>
    <source>
        <strain evidence="1">WHYD16114868_AA</strain>
        <tissue evidence="1">Blood</tissue>
    </source>
</reference>
<name>A0A444V099_ACIRT</name>